<evidence type="ECO:0000313" key="1">
    <source>
        <dbReference type="EMBL" id="MBE9190745.1"/>
    </source>
</evidence>
<dbReference type="EMBL" id="JADEWN010000021">
    <property type="protein sequence ID" value="MBE9190745.1"/>
    <property type="molecule type" value="Genomic_DNA"/>
</dbReference>
<proteinExistence type="predicted"/>
<keyword evidence="2" id="KW-1185">Reference proteome</keyword>
<dbReference type="Gene3D" id="3.30.460.40">
    <property type="match status" value="1"/>
</dbReference>
<name>A0ABR9URP9_9CHRO</name>
<dbReference type="RefSeq" id="WP_193931921.1">
    <property type="nucleotide sequence ID" value="NZ_CAWPMZ010000045.1"/>
</dbReference>
<dbReference type="Proteomes" id="UP000651156">
    <property type="component" value="Unassembled WGS sequence"/>
</dbReference>
<gene>
    <name evidence="1" type="ORF">IQ230_10340</name>
</gene>
<dbReference type="SUPFAM" id="SSF81301">
    <property type="entry name" value="Nucleotidyltransferase"/>
    <property type="match status" value="1"/>
</dbReference>
<evidence type="ECO:0000313" key="2">
    <source>
        <dbReference type="Proteomes" id="UP000651156"/>
    </source>
</evidence>
<dbReference type="InterPro" id="IPR043519">
    <property type="entry name" value="NT_sf"/>
</dbReference>
<comment type="caution">
    <text evidence="1">The sequence shown here is derived from an EMBL/GenBank/DDBJ whole genome shotgun (WGS) entry which is preliminary data.</text>
</comment>
<sequence>MGEIFRAGYQPQSRDTHPEVDKFLMRAFRNMPVWKKAHLVDEATKGIQQWALIGIRNQFPDISQTETKFQLAVRWLGIDLANRFYKNNQEKIVDAESIQLALKIAAIFDKLAIPYLIGGSVASSILGEPRATLDVDFVADLQLSHVSPLLVAMGKDFFIDEGMVTEAIERQSSFNVIHLESMQKADIFLLSNQPLAQSEMQRRQQLIITQNPERQAWLPSAEDIILQKLIWYRMGGGVSDRQWRDVLGVLKVQADKIDINYLTQWAETLNLIEMLTQALQQAGVAN</sequence>
<accession>A0ABR9URP9</accession>
<reference evidence="1 2" key="1">
    <citation type="submission" date="2020-10" db="EMBL/GenBank/DDBJ databases">
        <authorList>
            <person name="Castelo-Branco R."/>
            <person name="Eusebio N."/>
            <person name="Adriana R."/>
            <person name="Vieira A."/>
            <person name="Brugerolle De Fraissinette N."/>
            <person name="Rezende De Castro R."/>
            <person name="Schneider M.P."/>
            <person name="Vasconcelos V."/>
            <person name="Leao P.N."/>
        </authorList>
    </citation>
    <scope>NUCLEOTIDE SEQUENCE [LARGE SCALE GENOMIC DNA]</scope>
    <source>
        <strain evidence="1 2">LEGE 06123</strain>
    </source>
</reference>
<protein>
    <submittedName>
        <fullName evidence="1">Uncharacterized protein</fullName>
    </submittedName>
</protein>
<organism evidence="1 2">
    <name type="scientific">Gloeocapsopsis crepidinum LEGE 06123</name>
    <dbReference type="NCBI Taxonomy" id="588587"/>
    <lineage>
        <taxon>Bacteria</taxon>
        <taxon>Bacillati</taxon>
        <taxon>Cyanobacteriota</taxon>
        <taxon>Cyanophyceae</taxon>
        <taxon>Oscillatoriophycideae</taxon>
        <taxon>Chroococcales</taxon>
        <taxon>Chroococcaceae</taxon>
        <taxon>Gloeocapsopsis</taxon>
    </lineage>
</organism>